<feature type="disulfide bond" evidence="5">
    <location>
        <begin position="60"/>
        <end position="106"/>
    </location>
</feature>
<name>B1VK41_PHAVU</name>
<feature type="disulfide bond" evidence="5">
    <location>
        <begin position="57"/>
        <end position="72"/>
    </location>
</feature>
<feature type="disulfide bond" evidence="5">
    <location>
        <begin position="80"/>
        <end position="87"/>
    </location>
</feature>
<dbReference type="GO" id="GO:0004867">
    <property type="term" value="F:serine-type endopeptidase inhibitor activity"/>
    <property type="evidence" value="ECO:0007669"/>
    <property type="project" value="UniProtKB-KW"/>
</dbReference>
<dbReference type="SUPFAM" id="SSF57247">
    <property type="entry name" value="Bowman-Birk inhibitor, BBI"/>
    <property type="match status" value="1"/>
</dbReference>
<evidence type="ECO:0000256" key="2">
    <source>
        <dbReference type="ARBA" id="ARBA00022690"/>
    </source>
</evidence>
<evidence type="ECO:0000256" key="3">
    <source>
        <dbReference type="ARBA" id="ARBA00022900"/>
    </source>
</evidence>
<evidence type="ECO:0000256" key="4">
    <source>
        <dbReference type="ARBA" id="ARBA00023157"/>
    </source>
</evidence>
<keyword evidence="8" id="KW-0732">Signal</keyword>
<organism evidence="10">
    <name type="scientific">Phaseolus vulgaris</name>
    <name type="common">Kidney bean</name>
    <name type="synonym">French bean</name>
    <dbReference type="NCBI Taxonomy" id="3885"/>
    <lineage>
        <taxon>Eukaryota</taxon>
        <taxon>Viridiplantae</taxon>
        <taxon>Streptophyta</taxon>
        <taxon>Embryophyta</taxon>
        <taxon>Tracheophyta</taxon>
        <taxon>Spermatophyta</taxon>
        <taxon>Magnoliopsida</taxon>
        <taxon>eudicotyledons</taxon>
        <taxon>Gunneridae</taxon>
        <taxon>Pentapetalae</taxon>
        <taxon>rosids</taxon>
        <taxon>fabids</taxon>
        <taxon>Fabales</taxon>
        <taxon>Fabaceae</taxon>
        <taxon>Papilionoideae</taxon>
        <taxon>50 kb inversion clade</taxon>
        <taxon>NPAAA clade</taxon>
        <taxon>indigoferoid/millettioid clade</taxon>
        <taxon>Phaseoleae</taxon>
        <taxon>Phaseolus</taxon>
    </lineage>
</organism>
<evidence type="ECO:0000256" key="1">
    <source>
        <dbReference type="ARBA" id="ARBA00008506"/>
    </source>
</evidence>
<dbReference type="MEROPS" id="I12.018"/>
<feature type="signal peptide" evidence="8">
    <location>
        <begin position="1"/>
        <end position="26"/>
    </location>
</feature>
<evidence type="ECO:0000313" key="10">
    <source>
        <dbReference type="EMBL" id="CAQ34829.1"/>
    </source>
</evidence>
<evidence type="ECO:0000256" key="8">
    <source>
        <dbReference type="SAM" id="SignalP"/>
    </source>
</evidence>
<feature type="disulfide bond" evidence="5">
    <location>
        <begin position="89"/>
        <end position="97"/>
    </location>
</feature>
<feature type="region of interest" description="Disordered" evidence="7">
    <location>
        <begin position="35"/>
        <end position="56"/>
    </location>
</feature>
<dbReference type="SMART" id="SM00269">
    <property type="entry name" value="BowB"/>
    <property type="match status" value="1"/>
</dbReference>
<feature type="disulfide bond" evidence="5">
    <location>
        <begin position="56"/>
        <end position="110"/>
    </location>
</feature>
<dbReference type="FunFam" id="2.10.69.10:FF:000001">
    <property type="entry name" value="Bowman-Birk type proteinase inhibitor"/>
    <property type="match status" value="1"/>
</dbReference>
<evidence type="ECO:0000259" key="9">
    <source>
        <dbReference type="SMART" id="SM00269"/>
    </source>
</evidence>
<dbReference type="InterPro" id="IPR035995">
    <property type="entry name" value="Bowman-Birk_prot_inh"/>
</dbReference>
<keyword evidence="3 6" id="KW-0722">Serine protease inhibitor</keyword>
<reference evidence="10" key="1">
    <citation type="journal article" date="2009" name="Mol. Breed.">
        <title>Genome organisation of Bowman-Birk inhibitor in common bean(Phaseolus vulgaris L.).</title>
        <authorList>
            <person name="Galasso I."/>
            <person name="Piergiovanni A.R."/>
            <person name="Lioi L."/>
            <person name="Campion B."/>
            <person name="Bollini R."/>
            <person name="Sparvoli F."/>
        </authorList>
    </citation>
    <scope>NUCLEOTIDE SEQUENCE</scope>
    <source>
        <strain evidence="10">G12949</strain>
    </source>
</reference>
<dbReference type="EMBL" id="AM950269">
    <property type="protein sequence ID" value="CAQ34829.1"/>
    <property type="molecule type" value="Genomic_DNA"/>
</dbReference>
<evidence type="ECO:0000256" key="7">
    <source>
        <dbReference type="SAM" id="MobiDB-lite"/>
    </source>
</evidence>
<keyword evidence="2 6" id="KW-0646">Protease inhibitor</keyword>
<proteinExistence type="inferred from homology"/>
<dbReference type="GO" id="GO:0005576">
    <property type="term" value="C:extracellular region"/>
    <property type="evidence" value="ECO:0007669"/>
    <property type="project" value="InterPro"/>
</dbReference>
<feature type="disulfide bond" evidence="5">
    <location>
        <begin position="62"/>
        <end position="70"/>
    </location>
</feature>
<dbReference type="Pfam" id="PF00228">
    <property type="entry name" value="Bowman-Birk_leg"/>
    <property type="match status" value="1"/>
</dbReference>
<dbReference type="Gene3D" id="2.10.69.10">
    <property type="entry name" value="Cysteine Protease (Bromelain) Inhibitor, subunit H"/>
    <property type="match status" value="1"/>
</dbReference>
<keyword evidence="4 5" id="KW-1015">Disulfide bond</keyword>
<dbReference type="AlphaFoldDB" id="B1VK41"/>
<gene>
    <name evidence="10" type="primary">bbi</name>
</gene>
<dbReference type="InterPro" id="IPR000877">
    <property type="entry name" value="Prot_inh_BBI"/>
</dbReference>
<feature type="chain" id="PRO_5002771278" evidence="8">
    <location>
        <begin position="27"/>
        <end position="120"/>
    </location>
</feature>
<comment type="similarity">
    <text evidence="1 6">Belongs to the Bowman-Birk serine protease inhibitor family.</text>
</comment>
<accession>B1VK41</accession>
<feature type="disulfide bond" evidence="5">
    <location>
        <begin position="84"/>
        <end position="99"/>
    </location>
</feature>
<dbReference type="CDD" id="cd00023">
    <property type="entry name" value="BBI"/>
    <property type="match status" value="1"/>
</dbReference>
<evidence type="ECO:0000256" key="5">
    <source>
        <dbReference type="PIRSR" id="PIRSR600877-51"/>
    </source>
</evidence>
<dbReference type="SMR" id="B1VK41"/>
<evidence type="ECO:0000256" key="6">
    <source>
        <dbReference type="RuleBase" id="RU003856"/>
    </source>
</evidence>
<sequence length="120" mass="13306">MGLKNKNTKVLKMCFVLLFLLGTCTASLKLSEKGQLMKSGDHDESTDEPSESSKPCCDQCECTKSIPPQCRCTDWRLNSCHSECKSCICTFTIPAHCSCTDTNDFCYEPCESGHDDDSDN</sequence>
<protein>
    <submittedName>
        <fullName evidence="10">Trypsin/chymotrypsin inhibitor</fullName>
    </submittedName>
</protein>
<feature type="domain" description="Bowman-Birk serine protease inhibitors family" evidence="9">
    <location>
        <begin position="56"/>
        <end position="110"/>
    </location>
</feature>